<dbReference type="AlphaFoldDB" id="A1U625"/>
<sequence>MMERVSFDDSMVAATNELIKKKESFEVTGCGGRLTEAATKVEQLIESQGLRCRIYTYGRVAAAGASFFGGITGVLGVASAVGMAAHNVATFNPDYEIAKHPIDNKLTVKYKKKK</sequence>
<dbReference type="EMBL" id="CP000514">
    <property type="protein sequence ID" value="ABM20444.1"/>
    <property type="molecule type" value="Genomic_DNA"/>
</dbReference>
<dbReference type="Proteomes" id="UP000000998">
    <property type="component" value="Chromosome"/>
</dbReference>
<dbReference type="KEGG" id="maq:Maqu_3373"/>
<gene>
    <name evidence="1" type="ordered locus">Maqu_3373</name>
</gene>
<evidence type="ECO:0000313" key="1">
    <source>
        <dbReference type="EMBL" id="ABM20444.1"/>
    </source>
</evidence>
<dbReference type="STRING" id="351348.Maqu_3373"/>
<organism evidence="1 2">
    <name type="scientific">Marinobacter nauticus (strain ATCC 700491 / DSM 11845 / VT8)</name>
    <name type="common">Marinobacter aquaeolei</name>
    <dbReference type="NCBI Taxonomy" id="351348"/>
    <lineage>
        <taxon>Bacteria</taxon>
        <taxon>Pseudomonadati</taxon>
        <taxon>Pseudomonadota</taxon>
        <taxon>Gammaproteobacteria</taxon>
        <taxon>Pseudomonadales</taxon>
        <taxon>Marinobacteraceae</taxon>
        <taxon>Marinobacter</taxon>
    </lineage>
</organism>
<dbReference type="HOGENOM" id="CLU_140918_1_0_6"/>
<protein>
    <submittedName>
        <fullName evidence="1">Uncharacterized protein</fullName>
    </submittedName>
</protein>
<name>A1U625_MARN8</name>
<proteinExistence type="predicted"/>
<dbReference type="eggNOG" id="ENOG50330IF">
    <property type="taxonomic scope" value="Bacteria"/>
</dbReference>
<accession>A1U625</accession>
<evidence type="ECO:0000313" key="2">
    <source>
        <dbReference type="Proteomes" id="UP000000998"/>
    </source>
</evidence>
<reference evidence="2" key="1">
    <citation type="journal article" date="2011" name="Appl. Environ. Microbiol.">
        <title>Genomic potential of Marinobacter aquaeolei, a biogeochemical 'opportunitroph'.</title>
        <authorList>
            <person name="Singer E."/>
            <person name="Webb E.A."/>
            <person name="Nelson W.C."/>
            <person name="Heidelberg J.F."/>
            <person name="Ivanova N."/>
            <person name="Pati A."/>
            <person name="Edwards K.J."/>
        </authorList>
    </citation>
    <scope>NUCLEOTIDE SEQUENCE [LARGE SCALE GENOMIC DNA]</scope>
    <source>
        <strain evidence="2">ATCC 700491 / DSM 11845 / VT8</strain>
    </source>
</reference>